<sequence>IELLKDYKPLLHTITSDNGKEFANHQNIANALQIAYYFAKPYHSWERGANENLNGLVRQYFPKMSNFDLITQQQIDRVVNILNNRPRKRFGFKSPNEVFADKLDKIATVAFIT</sequence>
<comment type="similarity">
    <text evidence="2">Belongs to the transposase IS30 family.</text>
</comment>
<dbReference type="PANTHER" id="PTHR10948:SF23">
    <property type="entry name" value="TRANSPOSASE INSI FOR INSERTION SEQUENCE ELEMENT IS30A-RELATED"/>
    <property type="match status" value="1"/>
</dbReference>
<dbReference type="EMBL" id="FNYS01000037">
    <property type="protein sequence ID" value="SEJ42028.1"/>
    <property type="molecule type" value="Genomic_DNA"/>
</dbReference>
<evidence type="ECO:0000256" key="2">
    <source>
        <dbReference type="ARBA" id="ARBA00006363"/>
    </source>
</evidence>
<dbReference type="PANTHER" id="PTHR10948">
    <property type="entry name" value="TRANSPOSASE"/>
    <property type="match status" value="1"/>
</dbReference>
<dbReference type="InterPro" id="IPR012337">
    <property type="entry name" value="RNaseH-like_sf"/>
</dbReference>
<name>A0A1H6YL24_9FLAO</name>
<evidence type="ECO:0000313" key="4">
    <source>
        <dbReference type="EMBL" id="SEJ42028.1"/>
    </source>
</evidence>
<dbReference type="SUPFAM" id="SSF53098">
    <property type="entry name" value="Ribonuclease H-like"/>
    <property type="match status" value="1"/>
</dbReference>
<reference evidence="4 5" key="1">
    <citation type="submission" date="2016-10" db="EMBL/GenBank/DDBJ databases">
        <authorList>
            <person name="de Groot N.N."/>
        </authorList>
    </citation>
    <scope>NUCLEOTIDE SEQUENCE [LARGE SCALE GENOMIC DNA]</scope>
    <source>
        <strain evidence="4 5">DSM 23048</strain>
    </source>
</reference>
<dbReference type="GO" id="GO:0015074">
    <property type="term" value="P:DNA integration"/>
    <property type="evidence" value="ECO:0007669"/>
    <property type="project" value="InterPro"/>
</dbReference>
<dbReference type="InterPro" id="IPR053392">
    <property type="entry name" value="Transposase_IS30-like"/>
</dbReference>
<evidence type="ECO:0000256" key="1">
    <source>
        <dbReference type="ARBA" id="ARBA00002190"/>
    </source>
</evidence>
<dbReference type="PROSITE" id="PS50994">
    <property type="entry name" value="INTEGRASE"/>
    <property type="match status" value="1"/>
</dbReference>
<organism evidence="4 5">
    <name type="scientific">Myroides marinus</name>
    <dbReference type="NCBI Taxonomy" id="703342"/>
    <lineage>
        <taxon>Bacteria</taxon>
        <taxon>Pseudomonadati</taxon>
        <taxon>Bacteroidota</taxon>
        <taxon>Flavobacteriia</taxon>
        <taxon>Flavobacteriales</taxon>
        <taxon>Flavobacteriaceae</taxon>
        <taxon>Myroides</taxon>
    </lineage>
</organism>
<dbReference type="Gene3D" id="3.30.420.10">
    <property type="entry name" value="Ribonuclease H-like superfamily/Ribonuclease H"/>
    <property type="match status" value="1"/>
</dbReference>
<dbReference type="PROSITE" id="PS01043">
    <property type="entry name" value="TRANSPOSASE_IS30"/>
    <property type="match status" value="1"/>
</dbReference>
<dbReference type="InterPro" id="IPR001598">
    <property type="entry name" value="Transposase_IS30_CS"/>
</dbReference>
<dbReference type="InterPro" id="IPR001584">
    <property type="entry name" value="Integrase_cat-core"/>
</dbReference>
<dbReference type="RefSeq" id="WP_143061462.1">
    <property type="nucleotide sequence ID" value="NZ_FNYS01000037.1"/>
</dbReference>
<dbReference type="GO" id="GO:0004803">
    <property type="term" value="F:transposase activity"/>
    <property type="evidence" value="ECO:0007669"/>
    <property type="project" value="InterPro"/>
</dbReference>
<dbReference type="AlphaFoldDB" id="A0A1H6YL24"/>
<evidence type="ECO:0000313" key="5">
    <source>
        <dbReference type="Proteomes" id="UP000183077"/>
    </source>
</evidence>
<accession>A0A1H6YL24</accession>
<dbReference type="NCBIfam" id="NF033563">
    <property type="entry name" value="transpos_IS30"/>
    <property type="match status" value="1"/>
</dbReference>
<feature type="non-terminal residue" evidence="4">
    <location>
        <position position="1"/>
    </location>
</feature>
<comment type="function">
    <text evidence="1">Required for the transposition of the insertion element.</text>
</comment>
<dbReference type="GO" id="GO:0005829">
    <property type="term" value="C:cytosol"/>
    <property type="evidence" value="ECO:0007669"/>
    <property type="project" value="TreeGrafter"/>
</dbReference>
<evidence type="ECO:0000259" key="3">
    <source>
        <dbReference type="PROSITE" id="PS50994"/>
    </source>
</evidence>
<dbReference type="InterPro" id="IPR036397">
    <property type="entry name" value="RNaseH_sf"/>
</dbReference>
<dbReference type="Proteomes" id="UP000183077">
    <property type="component" value="Unassembled WGS sequence"/>
</dbReference>
<proteinExistence type="inferred from homology"/>
<dbReference type="GO" id="GO:0003677">
    <property type="term" value="F:DNA binding"/>
    <property type="evidence" value="ECO:0007669"/>
    <property type="project" value="InterPro"/>
</dbReference>
<protein>
    <submittedName>
        <fullName evidence="4">Integrase core domain-containing protein</fullName>
    </submittedName>
</protein>
<dbReference type="GO" id="GO:0006313">
    <property type="term" value="P:DNA transposition"/>
    <property type="evidence" value="ECO:0007669"/>
    <property type="project" value="InterPro"/>
</dbReference>
<dbReference type="GeneID" id="82258841"/>
<feature type="domain" description="Integrase catalytic" evidence="3">
    <location>
        <begin position="1"/>
        <end position="103"/>
    </location>
</feature>
<dbReference type="InterPro" id="IPR051917">
    <property type="entry name" value="Transposase-Integrase"/>
</dbReference>
<gene>
    <name evidence="4" type="ORF">SAMN04488018_1379</name>
</gene>